<evidence type="ECO:0000313" key="2">
    <source>
        <dbReference type="Proteomes" id="UP000219897"/>
    </source>
</evidence>
<organism evidence="1 2">
    <name type="scientific">Bacillus thuringiensis</name>
    <dbReference type="NCBI Taxonomy" id="1428"/>
    <lineage>
        <taxon>Bacteria</taxon>
        <taxon>Bacillati</taxon>
        <taxon>Bacillota</taxon>
        <taxon>Bacilli</taxon>
        <taxon>Bacillales</taxon>
        <taxon>Bacillaceae</taxon>
        <taxon>Bacillus</taxon>
        <taxon>Bacillus cereus group</taxon>
    </lineage>
</organism>
<name>A0ABD6S9T9_BACTU</name>
<gene>
    <name evidence="1" type="ORF">CN495_08100</name>
</gene>
<accession>A0ABD6S9T9</accession>
<dbReference type="AlphaFoldDB" id="A0ABD6S9T9"/>
<sequence length="177" mass="19817">MTNWNEIVDEVKQGHKGEDFARDWADNVVESGLASPLSEVALVVDENKDVYTKVLDAGETVLTGEEVELARIPAFGNINRTGAETLEKSPLGSYMEDADWKDFITEYAVGVKSLPITVDDMQKSREEAVQHGLTWEDVKEWDKGVFNHTSDLFVDVYLGRVKDHIIGKINQFAVEAE</sequence>
<protein>
    <submittedName>
        <fullName evidence="1">Uncharacterized protein</fullName>
    </submittedName>
</protein>
<dbReference type="PROSITE" id="PS00414">
    <property type="entry name" value="PROFILIN"/>
    <property type="match status" value="1"/>
</dbReference>
<evidence type="ECO:0000313" key="1">
    <source>
        <dbReference type="EMBL" id="PER55705.1"/>
    </source>
</evidence>
<dbReference type="RefSeq" id="WP_098317045.1">
    <property type="nucleotide sequence ID" value="NZ_NTYF01000023.1"/>
</dbReference>
<comment type="caution">
    <text evidence="1">The sequence shown here is derived from an EMBL/GenBank/DDBJ whole genome shotgun (WGS) entry which is preliminary data.</text>
</comment>
<dbReference type="Proteomes" id="UP000219897">
    <property type="component" value="Unassembled WGS sequence"/>
</dbReference>
<dbReference type="InterPro" id="IPR027310">
    <property type="entry name" value="Profilin_CS"/>
</dbReference>
<reference evidence="1 2" key="1">
    <citation type="submission" date="2017-09" db="EMBL/GenBank/DDBJ databases">
        <title>Large-scale bioinformatics analysis of Bacillus genomes uncovers conserved roles of natural products in bacterial physiology.</title>
        <authorList>
            <consortium name="Agbiome Team Llc"/>
            <person name="Bleich R.M."/>
            <person name="Kirk G.J."/>
            <person name="Santa Maria K.C."/>
            <person name="Allen S.E."/>
            <person name="Farag S."/>
            <person name="Shank E.A."/>
            <person name="Bowers A."/>
        </authorList>
    </citation>
    <scope>NUCLEOTIDE SEQUENCE [LARGE SCALE GENOMIC DNA]</scope>
    <source>
        <strain evidence="1 2">AFS005140</strain>
    </source>
</reference>
<dbReference type="EMBL" id="NTYF01000023">
    <property type="protein sequence ID" value="PER55705.1"/>
    <property type="molecule type" value="Genomic_DNA"/>
</dbReference>
<proteinExistence type="predicted"/>